<sequence length="158" mass="17922">MKRSDTYCLLRDQLQSKVFHMQSLDVLGRCLGNRHLVILELCVDRKAGTARKRSPVSLASLLNVDDGPEWHRYDGGTFTPWDGELFVIPHDNSDYSDSEEEYGEEYDKEEYDEGGLDVVEEIEEKLANEKGSIVASDNVEYAGDKVHAVVILYKFSNS</sequence>
<comment type="caution">
    <text evidence="1">The sequence shown here is derived from an EMBL/GenBank/DDBJ whole genome shotgun (WGS) entry which is preliminary data.</text>
</comment>
<dbReference type="Proteomes" id="UP000092993">
    <property type="component" value="Unassembled WGS sequence"/>
</dbReference>
<evidence type="ECO:0000313" key="2">
    <source>
        <dbReference type="Proteomes" id="UP000092993"/>
    </source>
</evidence>
<dbReference type="EMBL" id="LUGG01000007">
    <property type="protein sequence ID" value="OBZ72899.1"/>
    <property type="molecule type" value="Genomic_DNA"/>
</dbReference>
<evidence type="ECO:0000313" key="1">
    <source>
        <dbReference type="EMBL" id="OBZ72899.1"/>
    </source>
</evidence>
<organism evidence="1 2">
    <name type="scientific">Grifola frondosa</name>
    <name type="common">Maitake</name>
    <name type="synonym">Polyporus frondosus</name>
    <dbReference type="NCBI Taxonomy" id="5627"/>
    <lineage>
        <taxon>Eukaryota</taxon>
        <taxon>Fungi</taxon>
        <taxon>Dikarya</taxon>
        <taxon>Basidiomycota</taxon>
        <taxon>Agaricomycotina</taxon>
        <taxon>Agaricomycetes</taxon>
        <taxon>Polyporales</taxon>
        <taxon>Grifolaceae</taxon>
        <taxon>Grifola</taxon>
    </lineage>
</organism>
<reference evidence="1 2" key="1">
    <citation type="submission" date="2016-03" db="EMBL/GenBank/DDBJ databases">
        <title>Whole genome sequencing of Grifola frondosa 9006-11.</title>
        <authorList>
            <person name="Min B."/>
            <person name="Park H."/>
            <person name="Kim J.-G."/>
            <person name="Cho H."/>
            <person name="Oh Y.-L."/>
            <person name="Kong W.-S."/>
            <person name="Choi I.-G."/>
        </authorList>
    </citation>
    <scope>NUCLEOTIDE SEQUENCE [LARGE SCALE GENOMIC DNA]</scope>
    <source>
        <strain evidence="1 2">9006-11</strain>
    </source>
</reference>
<keyword evidence="2" id="KW-1185">Reference proteome</keyword>
<proteinExistence type="predicted"/>
<name>A0A1C7M946_GRIFR</name>
<protein>
    <submittedName>
        <fullName evidence="1">Uncharacterized protein</fullName>
    </submittedName>
</protein>
<gene>
    <name evidence="1" type="ORF">A0H81_06860</name>
</gene>
<accession>A0A1C7M946</accession>
<dbReference type="AlphaFoldDB" id="A0A1C7M946"/>